<dbReference type="Gramene" id="TVU17233">
    <property type="protein sequence ID" value="TVU17233"/>
    <property type="gene ID" value="EJB05_33252"/>
</dbReference>
<feature type="region of interest" description="Disordered" evidence="3">
    <location>
        <begin position="1"/>
        <end position="45"/>
    </location>
</feature>
<evidence type="ECO:0000259" key="4">
    <source>
        <dbReference type="PROSITE" id="PS51649"/>
    </source>
</evidence>
<reference evidence="5 6" key="1">
    <citation type="journal article" date="2019" name="Sci. Rep.">
        <title>A high-quality genome of Eragrostis curvula grass provides insights into Poaceae evolution and supports new strategies to enhance forage quality.</title>
        <authorList>
            <person name="Carballo J."/>
            <person name="Santos B.A.C.M."/>
            <person name="Zappacosta D."/>
            <person name="Garbus I."/>
            <person name="Selva J.P."/>
            <person name="Gallo C.A."/>
            <person name="Diaz A."/>
            <person name="Albertini E."/>
            <person name="Caccamo M."/>
            <person name="Echenique V."/>
        </authorList>
    </citation>
    <scope>NUCLEOTIDE SEQUENCE [LARGE SCALE GENOMIC DNA]</scope>
    <source>
        <strain evidence="6">cv. Victoria</strain>
        <tissue evidence="5">Leaf</tissue>
    </source>
</reference>
<keyword evidence="1" id="KW-0833">Ubl conjugation pathway</keyword>
<dbReference type="PROSITE" id="PS51649">
    <property type="entry name" value="NPH3"/>
    <property type="match status" value="1"/>
</dbReference>
<evidence type="ECO:0000256" key="3">
    <source>
        <dbReference type="SAM" id="MobiDB-lite"/>
    </source>
</evidence>
<sequence length="504" mass="52819">MKSSPSPSPSPRSARVEPTTVQCSSPEPRPSHAAAAVTPPRASDDSCVVNDVDAFARTIAAIRSKPAAAAASGNNNTSLASVLSHYAARWLPDAASSPSGRFLLLPPESPTAAWLKKRLLLESLVAALPPDDDAGDAEEDDGVTCDFLLRLLRAGILAGADDALLGDLEARAARRLDQASLAAVMIPAFGLRNGGAGAGASATLLDVPLVLRLVRGFLREGTTAGGGAAATAKVARLVDAYLAEAALEAGLRPPEFEELARAVPAHARAADDGLYRAVDTYLKSLTLACDRSVAGAYVLQAHPRASKEERRSLCRLIDARKLSAEAAAHAVQNDRLPVRCLVQVLFLSDHGGGKFNHHGLAEWSGGSFRHLPVRSAAAASRDLLSGAATPRGARPSARSSRSTTSCVASARTSPASRSVHRVVQCHALQAQVDRLGSESRRRRGLFRWGAAFLFGGAAGAARVDDSDSGVERTPLSGRKHHQDRLAPTPATGTPIVARWRRSHS</sequence>
<evidence type="ECO:0000313" key="6">
    <source>
        <dbReference type="Proteomes" id="UP000324897"/>
    </source>
</evidence>
<dbReference type="Pfam" id="PF03000">
    <property type="entry name" value="NPH3"/>
    <property type="match status" value="1"/>
</dbReference>
<keyword evidence="6" id="KW-1185">Reference proteome</keyword>
<dbReference type="AlphaFoldDB" id="A0A5J9U0Q4"/>
<gene>
    <name evidence="5" type="ORF">EJB05_33252</name>
</gene>
<protein>
    <recommendedName>
        <fullName evidence="4">NPH3 domain-containing protein</fullName>
    </recommendedName>
</protein>
<feature type="compositionally biased region" description="Pro residues" evidence="3">
    <location>
        <begin position="1"/>
        <end position="10"/>
    </location>
</feature>
<feature type="non-terminal residue" evidence="5">
    <location>
        <position position="1"/>
    </location>
</feature>
<proteinExistence type="inferred from homology"/>
<dbReference type="EMBL" id="RWGY01000029">
    <property type="protein sequence ID" value="TVU17233.1"/>
    <property type="molecule type" value="Genomic_DNA"/>
</dbReference>
<dbReference type="UniPathway" id="UPA00143"/>
<accession>A0A5J9U0Q4</accession>
<dbReference type="InterPro" id="IPR027356">
    <property type="entry name" value="NPH3_dom"/>
</dbReference>
<organism evidence="5 6">
    <name type="scientific">Eragrostis curvula</name>
    <name type="common">weeping love grass</name>
    <dbReference type="NCBI Taxonomy" id="38414"/>
    <lineage>
        <taxon>Eukaryota</taxon>
        <taxon>Viridiplantae</taxon>
        <taxon>Streptophyta</taxon>
        <taxon>Embryophyta</taxon>
        <taxon>Tracheophyta</taxon>
        <taxon>Spermatophyta</taxon>
        <taxon>Magnoliopsida</taxon>
        <taxon>Liliopsida</taxon>
        <taxon>Poales</taxon>
        <taxon>Poaceae</taxon>
        <taxon>PACMAD clade</taxon>
        <taxon>Chloridoideae</taxon>
        <taxon>Eragrostideae</taxon>
        <taxon>Eragrostidinae</taxon>
        <taxon>Eragrostis</taxon>
    </lineage>
</organism>
<comment type="similarity">
    <text evidence="2">Belongs to the NPH3 family.</text>
</comment>
<feature type="region of interest" description="Disordered" evidence="3">
    <location>
        <begin position="385"/>
        <end position="413"/>
    </location>
</feature>
<feature type="domain" description="NPH3" evidence="4">
    <location>
        <begin position="40"/>
        <end position="351"/>
    </location>
</feature>
<comment type="caution">
    <text evidence="5">The sequence shown here is derived from an EMBL/GenBank/DDBJ whole genome shotgun (WGS) entry which is preliminary data.</text>
</comment>
<feature type="region of interest" description="Disordered" evidence="3">
    <location>
        <begin position="461"/>
        <end position="494"/>
    </location>
</feature>
<dbReference type="OrthoDB" id="680561at2759"/>
<dbReference type="InterPro" id="IPR043454">
    <property type="entry name" value="NPH3/RPT2-like"/>
</dbReference>
<dbReference type="GO" id="GO:0016567">
    <property type="term" value="P:protein ubiquitination"/>
    <property type="evidence" value="ECO:0007669"/>
    <property type="project" value="UniProtKB-UniPathway"/>
</dbReference>
<evidence type="ECO:0000256" key="1">
    <source>
        <dbReference type="ARBA" id="ARBA00022786"/>
    </source>
</evidence>
<name>A0A5J9U0Q4_9POAL</name>
<evidence type="ECO:0000313" key="5">
    <source>
        <dbReference type="EMBL" id="TVU17233.1"/>
    </source>
</evidence>
<evidence type="ECO:0000256" key="2">
    <source>
        <dbReference type="PROSITE-ProRule" id="PRU00982"/>
    </source>
</evidence>
<dbReference type="PANTHER" id="PTHR32370">
    <property type="entry name" value="OS12G0117600 PROTEIN"/>
    <property type="match status" value="1"/>
</dbReference>
<dbReference type="Proteomes" id="UP000324897">
    <property type="component" value="Chromosome 7"/>
</dbReference>